<keyword evidence="1" id="KW-0812">Transmembrane</keyword>
<evidence type="ECO:0000256" key="1">
    <source>
        <dbReference type="SAM" id="Phobius"/>
    </source>
</evidence>
<feature type="transmembrane region" description="Helical" evidence="1">
    <location>
        <begin position="31"/>
        <end position="50"/>
    </location>
</feature>
<keyword evidence="1" id="KW-0472">Membrane</keyword>
<feature type="transmembrane region" description="Helical" evidence="1">
    <location>
        <begin position="6"/>
        <end position="24"/>
    </location>
</feature>
<proteinExistence type="predicted"/>
<gene>
    <name evidence="2" type="ORF">BDA99DRAFT_359608</name>
</gene>
<dbReference type="Proteomes" id="UP001209540">
    <property type="component" value="Unassembled WGS sequence"/>
</dbReference>
<sequence length="70" mass="7959">MFFSLHIHILPIISIIPIFLGGVLPPKGISIVFSLAFRLFTSPYPVFISFHSNLTKNQENKNIFEEILSL</sequence>
<name>A0AAD5K3Z9_9FUNG</name>
<keyword evidence="3" id="KW-1185">Reference proteome</keyword>
<accession>A0AAD5K3Z9</accession>
<dbReference type="AlphaFoldDB" id="A0AAD5K3Z9"/>
<protein>
    <submittedName>
        <fullName evidence="2">Uncharacterized protein</fullName>
    </submittedName>
</protein>
<dbReference type="EMBL" id="JAIXMP010000009">
    <property type="protein sequence ID" value="KAI9268232.1"/>
    <property type="molecule type" value="Genomic_DNA"/>
</dbReference>
<reference evidence="2" key="1">
    <citation type="journal article" date="2022" name="IScience">
        <title>Evolution of zygomycete secretomes and the origins of terrestrial fungal ecologies.</title>
        <authorList>
            <person name="Chang Y."/>
            <person name="Wang Y."/>
            <person name="Mondo S."/>
            <person name="Ahrendt S."/>
            <person name="Andreopoulos W."/>
            <person name="Barry K."/>
            <person name="Beard J."/>
            <person name="Benny G.L."/>
            <person name="Blankenship S."/>
            <person name="Bonito G."/>
            <person name="Cuomo C."/>
            <person name="Desiro A."/>
            <person name="Gervers K.A."/>
            <person name="Hundley H."/>
            <person name="Kuo A."/>
            <person name="LaButti K."/>
            <person name="Lang B.F."/>
            <person name="Lipzen A."/>
            <person name="O'Donnell K."/>
            <person name="Pangilinan J."/>
            <person name="Reynolds N."/>
            <person name="Sandor L."/>
            <person name="Smith M.E."/>
            <person name="Tsang A."/>
            <person name="Grigoriev I.V."/>
            <person name="Stajich J.E."/>
            <person name="Spatafora J.W."/>
        </authorList>
    </citation>
    <scope>NUCLEOTIDE SEQUENCE</scope>
    <source>
        <strain evidence="2">RSA 2281</strain>
    </source>
</reference>
<evidence type="ECO:0000313" key="3">
    <source>
        <dbReference type="Proteomes" id="UP001209540"/>
    </source>
</evidence>
<organism evidence="2 3">
    <name type="scientific">Phascolomyces articulosus</name>
    <dbReference type="NCBI Taxonomy" id="60185"/>
    <lineage>
        <taxon>Eukaryota</taxon>
        <taxon>Fungi</taxon>
        <taxon>Fungi incertae sedis</taxon>
        <taxon>Mucoromycota</taxon>
        <taxon>Mucoromycotina</taxon>
        <taxon>Mucoromycetes</taxon>
        <taxon>Mucorales</taxon>
        <taxon>Lichtheimiaceae</taxon>
        <taxon>Phascolomyces</taxon>
    </lineage>
</organism>
<comment type="caution">
    <text evidence="2">The sequence shown here is derived from an EMBL/GenBank/DDBJ whole genome shotgun (WGS) entry which is preliminary data.</text>
</comment>
<reference evidence="2" key="2">
    <citation type="submission" date="2023-02" db="EMBL/GenBank/DDBJ databases">
        <authorList>
            <consortium name="DOE Joint Genome Institute"/>
            <person name="Mondo S.J."/>
            <person name="Chang Y."/>
            <person name="Wang Y."/>
            <person name="Ahrendt S."/>
            <person name="Andreopoulos W."/>
            <person name="Barry K."/>
            <person name="Beard J."/>
            <person name="Benny G.L."/>
            <person name="Blankenship S."/>
            <person name="Bonito G."/>
            <person name="Cuomo C."/>
            <person name="Desiro A."/>
            <person name="Gervers K.A."/>
            <person name="Hundley H."/>
            <person name="Kuo A."/>
            <person name="LaButti K."/>
            <person name="Lang B.F."/>
            <person name="Lipzen A."/>
            <person name="O'Donnell K."/>
            <person name="Pangilinan J."/>
            <person name="Reynolds N."/>
            <person name="Sandor L."/>
            <person name="Smith M.W."/>
            <person name="Tsang A."/>
            <person name="Grigoriev I.V."/>
            <person name="Stajich J.E."/>
            <person name="Spatafora J.W."/>
        </authorList>
    </citation>
    <scope>NUCLEOTIDE SEQUENCE</scope>
    <source>
        <strain evidence="2">RSA 2281</strain>
    </source>
</reference>
<evidence type="ECO:0000313" key="2">
    <source>
        <dbReference type="EMBL" id="KAI9268232.1"/>
    </source>
</evidence>
<keyword evidence="1" id="KW-1133">Transmembrane helix</keyword>